<evidence type="ECO:0000256" key="13">
    <source>
        <dbReference type="SAM" id="MobiDB-lite"/>
    </source>
</evidence>
<keyword evidence="9" id="KW-0811">Translocation</keyword>
<reference evidence="15" key="1">
    <citation type="submission" date="2023-06" db="EMBL/GenBank/DDBJ databases">
        <title>Conoideocrella luteorostrata (Hypocreales: Clavicipitaceae), a potential biocontrol fungus for elongate hemlock scale in United States Christmas tree production areas.</title>
        <authorList>
            <person name="Barrett H."/>
            <person name="Lovett B."/>
            <person name="Macias A.M."/>
            <person name="Stajich J.E."/>
            <person name="Kasson M.T."/>
        </authorList>
    </citation>
    <scope>NUCLEOTIDE SEQUENCE</scope>
    <source>
        <strain evidence="15">ARSEF 14590</strain>
    </source>
</reference>
<evidence type="ECO:0000256" key="10">
    <source>
        <dbReference type="ARBA" id="ARBA00023132"/>
    </source>
</evidence>
<keyword evidence="16" id="KW-1185">Reference proteome</keyword>
<feature type="transmembrane region" description="Helical" evidence="14">
    <location>
        <begin position="148"/>
        <end position="166"/>
    </location>
</feature>
<evidence type="ECO:0000256" key="3">
    <source>
        <dbReference type="ARBA" id="ARBA00005760"/>
    </source>
</evidence>
<feature type="transmembrane region" description="Helical" evidence="14">
    <location>
        <begin position="27"/>
        <end position="45"/>
    </location>
</feature>
<feature type="region of interest" description="Disordered" evidence="13">
    <location>
        <begin position="621"/>
        <end position="661"/>
    </location>
</feature>
<evidence type="ECO:0000256" key="4">
    <source>
        <dbReference type="ARBA" id="ARBA00022448"/>
    </source>
</evidence>
<keyword evidence="11 14" id="KW-0472">Membrane</keyword>
<dbReference type="GO" id="GO:0005816">
    <property type="term" value="C:spindle pole body"/>
    <property type="evidence" value="ECO:0007669"/>
    <property type="project" value="TreeGrafter"/>
</dbReference>
<evidence type="ECO:0000256" key="2">
    <source>
        <dbReference type="ARBA" id="ARBA00004567"/>
    </source>
</evidence>
<dbReference type="GO" id="GO:0070762">
    <property type="term" value="C:nuclear pore transmembrane ring"/>
    <property type="evidence" value="ECO:0007669"/>
    <property type="project" value="TreeGrafter"/>
</dbReference>
<keyword evidence="10" id="KW-0906">Nuclear pore complex</keyword>
<dbReference type="EMBL" id="JASWJB010000236">
    <property type="protein sequence ID" value="KAK2592942.1"/>
    <property type="molecule type" value="Genomic_DNA"/>
</dbReference>
<feature type="compositionally biased region" description="Polar residues" evidence="13">
    <location>
        <begin position="382"/>
        <end position="397"/>
    </location>
</feature>
<feature type="transmembrane region" description="Helical" evidence="14">
    <location>
        <begin position="206"/>
        <end position="228"/>
    </location>
</feature>
<evidence type="ECO:0008006" key="17">
    <source>
        <dbReference type="Google" id="ProtNLM"/>
    </source>
</evidence>
<evidence type="ECO:0000256" key="9">
    <source>
        <dbReference type="ARBA" id="ARBA00023010"/>
    </source>
</evidence>
<evidence type="ECO:0000256" key="11">
    <source>
        <dbReference type="ARBA" id="ARBA00023136"/>
    </source>
</evidence>
<dbReference type="PANTHER" id="PTHR13269">
    <property type="entry name" value="NUCLEOPORIN NDC1"/>
    <property type="match status" value="1"/>
</dbReference>
<dbReference type="InterPro" id="IPR019049">
    <property type="entry name" value="Nucleoporin_prot_Ndc1/Nup"/>
</dbReference>
<dbReference type="GO" id="GO:0070631">
    <property type="term" value="P:spindle pole body localization"/>
    <property type="evidence" value="ECO:0007669"/>
    <property type="project" value="TreeGrafter"/>
</dbReference>
<comment type="caution">
    <text evidence="15">The sequence shown here is derived from an EMBL/GenBank/DDBJ whole genome shotgun (WGS) entry which is preliminary data.</text>
</comment>
<dbReference type="GO" id="GO:0106166">
    <property type="term" value="F:spindle pole body-nuclear membrane anchor activity"/>
    <property type="evidence" value="ECO:0007669"/>
    <property type="project" value="TreeGrafter"/>
</dbReference>
<keyword evidence="8 14" id="KW-1133">Transmembrane helix</keyword>
<feature type="compositionally biased region" description="Basic and acidic residues" evidence="13">
    <location>
        <begin position="626"/>
        <end position="646"/>
    </location>
</feature>
<keyword evidence="4" id="KW-0813">Transport</keyword>
<feature type="region of interest" description="Disordered" evidence="13">
    <location>
        <begin position="377"/>
        <end position="397"/>
    </location>
</feature>
<dbReference type="GO" id="GO:0031965">
    <property type="term" value="C:nuclear membrane"/>
    <property type="evidence" value="ECO:0007669"/>
    <property type="project" value="UniProtKB-SubCell"/>
</dbReference>
<evidence type="ECO:0000256" key="14">
    <source>
        <dbReference type="SAM" id="Phobius"/>
    </source>
</evidence>
<comment type="similarity">
    <text evidence="3">Belongs to the NDC1 family.</text>
</comment>
<keyword evidence="7" id="KW-0653">Protein transport</keyword>
<dbReference type="PANTHER" id="PTHR13269:SF6">
    <property type="entry name" value="NUCLEOPORIN NDC1"/>
    <property type="match status" value="1"/>
</dbReference>
<dbReference type="GO" id="GO:0015031">
    <property type="term" value="P:protein transport"/>
    <property type="evidence" value="ECO:0007669"/>
    <property type="project" value="UniProtKB-KW"/>
</dbReference>
<feature type="transmembrane region" description="Helical" evidence="14">
    <location>
        <begin position="107"/>
        <end position="128"/>
    </location>
</feature>
<organism evidence="15 16">
    <name type="scientific">Conoideocrella luteorostrata</name>
    <dbReference type="NCBI Taxonomy" id="1105319"/>
    <lineage>
        <taxon>Eukaryota</taxon>
        <taxon>Fungi</taxon>
        <taxon>Dikarya</taxon>
        <taxon>Ascomycota</taxon>
        <taxon>Pezizomycotina</taxon>
        <taxon>Sordariomycetes</taxon>
        <taxon>Hypocreomycetidae</taxon>
        <taxon>Hypocreales</taxon>
        <taxon>Clavicipitaceae</taxon>
        <taxon>Conoideocrella</taxon>
    </lineage>
</organism>
<evidence type="ECO:0000256" key="8">
    <source>
        <dbReference type="ARBA" id="ARBA00022989"/>
    </source>
</evidence>
<keyword evidence="12" id="KW-0539">Nucleus</keyword>
<evidence type="ECO:0000313" key="15">
    <source>
        <dbReference type="EMBL" id="KAK2592942.1"/>
    </source>
</evidence>
<evidence type="ECO:0000256" key="5">
    <source>
        <dbReference type="ARBA" id="ARBA00022692"/>
    </source>
</evidence>
<comment type="subcellular location">
    <subcellularLocation>
        <location evidence="1">Nucleus membrane</location>
        <topology evidence="1">Multi-pass membrane protein</topology>
    </subcellularLocation>
    <subcellularLocation>
        <location evidence="2">Nucleus</location>
        <location evidence="2">Nuclear pore complex</location>
    </subcellularLocation>
</comment>
<keyword evidence="5 14" id="KW-0812">Transmembrane</keyword>
<evidence type="ECO:0000256" key="6">
    <source>
        <dbReference type="ARBA" id="ARBA00022816"/>
    </source>
</evidence>
<dbReference type="GO" id="GO:0006999">
    <property type="term" value="P:nuclear pore organization"/>
    <property type="evidence" value="ECO:0007669"/>
    <property type="project" value="TreeGrafter"/>
</dbReference>
<accession>A0AAJ0CJS8</accession>
<proteinExistence type="inferred from homology"/>
<evidence type="ECO:0000256" key="12">
    <source>
        <dbReference type="ARBA" id="ARBA00023242"/>
    </source>
</evidence>
<name>A0AAJ0CJS8_9HYPO</name>
<sequence>MAGAPVRRAPYKDTLQPALHRRFSSTAILLLAVSYLEALFLANWSSYFWSWFPIGPAGIRTLLIFSCGLSILILRIAHYHVGLKTAGSGLQNISSTLLSLSTYETGFWYGISSFLFCPIFLFSMSKSANLSWIVYYTGDRPRLNERPLFFACYLGVLALLQTIAHYKTDIDRLNFRVSQRVACTQQGASGPLPKPFQTVLSKLPRVLAECVQHALSAVVLCLILYYLLLRSSAWGWALAFLRPFYNLPKATFVPPALPTDGYLLARCLYAGILLNFIWSAGNMAFSVFMVREPLKNGNPLTSESKDPNGSLLNGLKSKKLSIKSFAMWELSLISENFEPRRQAIFGDIDRRDGPMWSQVYAICMDLFQQIESRVDEYGRPPSSASAQPIQVTQTKQRVSTPLRQDAILKKGEAPGLMEGVEKAWDQIARAPGSSPVSELSPLAKRTWKDAKDKMLTKEQQETLSPGHLRSEFDNWMTRLMKSEYIGDVFRHDFRTRLAGVILGSPYAEPDLYTNAVRALCLLSVHSLTEDQFGNVHRDVPSIVRTLTAVIRKVESLKQRFPLHWTDPTGSKESPEVDQVLDALRFGLEQVVAKFEPYSDDLRLSPSDLRLAKEAMVKPTVEVPVPRQRETVTKPKLVQEKKSEPTRLHRRESKRVEMEQAR</sequence>
<gene>
    <name evidence="15" type="ORF">QQS21_009349</name>
</gene>
<keyword evidence="6" id="KW-0509">mRNA transport</keyword>
<protein>
    <recommendedName>
        <fullName evidence="17">Nuclear envelope protein</fullName>
    </recommendedName>
</protein>
<dbReference type="AlphaFoldDB" id="A0AAJ0CJS8"/>
<dbReference type="GO" id="GO:0051028">
    <property type="term" value="P:mRNA transport"/>
    <property type="evidence" value="ECO:0007669"/>
    <property type="project" value="UniProtKB-KW"/>
</dbReference>
<evidence type="ECO:0000256" key="7">
    <source>
        <dbReference type="ARBA" id="ARBA00022927"/>
    </source>
</evidence>
<evidence type="ECO:0000256" key="1">
    <source>
        <dbReference type="ARBA" id="ARBA00004232"/>
    </source>
</evidence>
<feature type="transmembrane region" description="Helical" evidence="14">
    <location>
        <begin position="57"/>
        <end position="77"/>
    </location>
</feature>
<dbReference type="Pfam" id="PF09531">
    <property type="entry name" value="Ndc1_Nup"/>
    <property type="match status" value="1"/>
</dbReference>
<evidence type="ECO:0000313" key="16">
    <source>
        <dbReference type="Proteomes" id="UP001251528"/>
    </source>
</evidence>
<dbReference type="Proteomes" id="UP001251528">
    <property type="component" value="Unassembled WGS sequence"/>
</dbReference>